<dbReference type="Pfam" id="PF13692">
    <property type="entry name" value="Glyco_trans_1_4"/>
    <property type="match status" value="1"/>
</dbReference>
<sequence length="913" mass="105595">MKILLSYSKFHFDPSKNPTSQKYWHSSAGILARNLYRILSEIGKITYIDGNEIDSVRGKEFDLFVGTHYKFNEILRVCKINKSILFAVNMHPAERNRILLSFLLKESLNLKALAGWDLMNFLSIDQSINSADYIICAGNIRTYNTYIKRGIPKQKIKMINYGAEYISQIINKKKSVPEFIYLTSEIGLRKGFDIVYSLFTQPQILDRKFHLKIMGLPTNSFYEQKLNRFLKILGNKAEHYGWVDAGNLKYRRIVANSDFFIFPSLEEGQAGTAVEALDSGLIPLVSRNCGIDFAPFGNLELSTNSEINRNIMLKALSLPKGEINRWKMKTKEYYGLFHADFRSSLKEAVIGAVKNDLYPKISVILPIFNKERTIKPLIKLLHRALIQYGNCELHIYFDGCQDQTEDIVRNFYKDKKQYPVTFYVTANIFETKTNNLGLKKSSGKYAVILQDDNFIYDRNIFFEAVSILEKSPKIAILGALAGVNFYPKDMKNLTGKGQIVVNEHEVYWRQDENTDPELKHKVFETDACMRGPLILRKSFLEKYGYLDESYAPYYMDDIDLCFRAKSEGFKVFAFLSDTINTSGSISVYQGDKWKIWEKVIKENPERFYSRWQPSKIKDYLKLERITIDENLINKIYKISALLMVKKAKKVTDIFSLCKNLLFKLIRNFFLLFNSSYSFQISNLAWKTRHDWTIEQLKKLPKGSTVLDVGAGSAPFKSYLNHCRYTSQDFCQTPNLNYGKIDVISDIRSIPLPDNSFDVILCTEVLEHVPYPIEAVQEMSRLLKSGGKLILTSPLGSGLHQIPYHFYGGFTKFWYLKFLPENKLTVDSIEYSGGLYWHIIELIWRSHGILEALYKKSPLFIPLVKVIQLFIYNIPSVFFAELEHIKKIEDFTTNYLVLATKTDSGQKEKKRPKK</sequence>
<dbReference type="InterPro" id="IPR029063">
    <property type="entry name" value="SAM-dependent_MTases_sf"/>
</dbReference>
<gene>
    <name evidence="3" type="ORF">UV73_C0001G0143</name>
</gene>
<dbReference type="GO" id="GO:0008757">
    <property type="term" value="F:S-adenosylmethionine-dependent methyltransferase activity"/>
    <property type="evidence" value="ECO:0007669"/>
    <property type="project" value="InterPro"/>
</dbReference>
<dbReference type="SUPFAM" id="SSF53448">
    <property type="entry name" value="Nucleotide-diphospho-sugar transferases"/>
    <property type="match status" value="1"/>
</dbReference>
<dbReference type="SUPFAM" id="SSF53335">
    <property type="entry name" value="S-adenosyl-L-methionine-dependent methyltransferases"/>
    <property type="match status" value="1"/>
</dbReference>
<dbReference type="SUPFAM" id="SSF53756">
    <property type="entry name" value="UDP-Glycosyltransferase/glycogen phosphorylase"/>
    <property type="match status" value="1"/>
</dbReference>
<accession>A0A0G1DM51</accession>
<evidence type="ECO:0000259" key="1">
    <source>
        <dbReference type="Pfam" id="PF00535"/>
    </source>
</evidence>
<dbReference type="Gene3D" id="3.40.50.150">
    <property type="entry name" value="Vaccinia Virus protein VP39"/>
    <property type="match status" value="1"/>
</dbReference>
<dbReference type="Pfam" id="PF08241">
    <property type="entry name" value="Methyltransf_11"/>
    <property type="match status" value="1"/>
</dbReference>
<protein>
    <submittedName>
        <fullName evidence="3">Type 11 methyltransferase</fullName>
    </submittedName>
</protein>
<comment type="caution">
    <text evidence="3">The sequence shown here is derived from an EMBL/GenBank/DDBJ whole genome shotgun (WGS) entry which is preliminary data.</text>
</comment>
<feature type="domain" description="Glycosyltransferase 2-like" evidence="1">
    <location>
        <begin position="362"/>
        <end position="484"/>
    </location>
</feature>
<dbReference type="InterPro" id="IPR029044">
    <property type="entry name" value="Nucleotide-diphossugar_trans"/>
</dbReference>
<dbReference type="EMBL" id="LCFP01000001">
    <property type="protein sequence ID" value="KKS98622.1"/>
    <property type="molecule type" value="Genomic_DNA"/>
</dbReference>
<dbReference type="STRING" id="1618443.UV73_C0001G0143"/>
<evidence type="ECO:0000313" key="3">
    <source>
        <dbReference type="EMBL" id="KKS98622.1"/>
    </source>
</evidence>
<proteinExistence type="predicted"/>
<dbReference type="AlphaFoldDB" id="A0A0G1DM51"/>
<evidence type="ECO:0000259" key="2">
    <source>
        <dbReference type="Pfam" id="PF08241"/>
    </source>
</evidence>
<reference evidence="3 4" key="1">
    <citation type="journal article" date="2015" name="Nature">
        <title>rRNA introns, odd ribosomes, and small enigmatic genomes across a large radiation of phyla.</title>
        <authorList>
            <person name="Brown C.T."/>
            <person name="Hug L.A."/>
            <person name="Thomas B.C."/>
            <person name="Sharon I."/>
            <person name="Castelle C.J."/>
            <person name="Singh A."/>
            <person name="Wilkins M.J."/>
            <person name="Williams K.H."/>
            <person name="Banfield J.F."/>
        </authorList>
    </citation>
    <scope>NUCLEOTIDE SEQUENCE [LARGE SCALE GENOMIC DNA]</scope>
</reference>
<dbReference type="CDD" id="cd02440">
    <property type="entry name" value="AdoMet_MTases"/>
    <property type="match status" value="1"/>
</dbReference>
<dbReference type="InterPro" id="IPR013216">
    <property type="entry name" value="Methyltransf_11"/>
</dbReference>
<feature type="domain" description="Methyltransferase type 11" evidence="2">
    <location>
        <begin position="706"/>
        <end position="790"/>
    </location>
</feature>
<dbReference type="GO" id="GO:0032259">
    <property type="term" value="P:methylation"/>
    <property type="evidence" value="ECO:0007669"/>
    <property type="project" value="UniProtKB-KW"/>
</dbReference>
<keyword evidence="3" id="KW-0489">Methyltransferase</keyword>
<name>A0A0G1DM51_9BACT</name>
<dbReference type="Proteomes" id="UP000034894">
    <property type="component" value="Unassembled WGS sequence"/>
</dbReference>
<dbReference type="InterPro" id="IPR001173">
    <property type="entry name" value="Glyco_trans_2-like"/>
</dbReference>
<dbReference type="Gene3D" id="3.40.50.2000">
    <property type="entry name" value="Glycogen Phosphorylase B"/>
    <property type="match status" value="1"/>
</dbReference>
<evidence type="ECO:0000313" key="4">
    <source>
        <dbReference type="Proteomes" id="UP000034894"/>
    </source>
</evidence>
<organism evidence="3 4">
    <name type="scientific">Candidatus Gottesmanbacteria bacterium GW2011_GWA2_43_14</name>
    <dbReference type="NCBI Taxonomy" id="1618443"/>
    <lineage>
        <taxon>Bacteria</taxon>
        <taxon>Candidatus Gottesmaniibacteriota</taxon>
    </lineage>
</organism>
<dbReference type="Gene3D" id="3.90.550.10">
    <property type="entry name" value="Spore Coat Polysaccharide Biosynthesis Protein SpsA, Chain A"/>
    <property type="match status" value="1"/>
</dbReference>
<dbReference type="Pfam" id="PF00535">
    <property type="entry name" value="Glycos_transf_2"/>
    <property type="match status" value="1"/>
</dbReference>
<dbReference type="PANTHER" id="PTHR22916">
    <property type="entry name" value="GLYCOSYLTRANSFERASE"/>
    <property type="match status" value="1"/>
</dbReference>
<keyword evidence="3" id="KW-0808">Transferase</keyword>